<evidence type="ECO:0000313" key="1">
    <source>
        <dbReference type="EMBL" id="KAK1435548.1"/>
    </source>
</evidence>
<organism evidence="1 2">
    <name type="scientific">Tagetes erecta</name>
    <name type="common">African marigold</name>
    <dbReference type="NCBI Taxonomy" id="13708"/>
    <lineage>
        <taxon>Eukaryota</taxon>
        <taxon>Viridiplantae</taxon>
        <taxon>Streptophyta</taxon>
        <taxon>Embryophyta</taxon>
        <taxon>Tracheophyta</taxon>
        <taxon>Spermatophyta</taxon>
        <taxon>Magnoliopsida</taxon>
        <taxon>eudicotyledons</taxon>
        <taxon>Gunneridae</taxon>
        <taxon>Pentapetalae</taxon>
        <taxon>asterids</taxon>
        <taxon>campanulids</taxon>
        <taxon>Asterales</taxon>
        <taxon>Asteraceae</taxon>
        <taxon>Asteroideae</taxon>
        <taxon>Heliantheae alliance</taxon>
        <taxon>Tageteae</taxon>
        <taxon>Tagetes</taxon>
    </lineage>
</organism>
<dbReference type="EMBL" id="JAUHHV010000001">
    <property type="protein sequence ID" value="KAK1435548.1"/>
    <property type="molecule type" value="Genomic_DNA"/>
</dbReference>
<keyword evidence="2" id="KW-1185">Reference proteome</keyword>
<protein>
    <submittedName>
        <fullName evidence="1">Uncharacterized protein</fullName>
    </submittedName>
</protein>
<dbReference type="AlphaFoldDB" id="A0AAD8L9G2"/>
<comment type="caution">
    <text evidence="1">The sequence shown here is derived from an EMBL/GenBank/DDBJ whole genome shotgun (WGS) entry which is preliminary data.</text>
</comment>
<sequence>MSPFNKKKQPNSNSTHIIYLTLSAGSYLRFKLFHFRHRRDSPPVTTVCCRREIELFIYHTQLISPLAVLKITPAKQWELRKVENKKMLQMICHMFP</sequence>
<name>A0AAD8L9G2_TARER</name>
<evidence type="ECO:0000313" key="2">
    <source>
        <dbReference type="Proteomes" id="UP001229421"/>
    </source>
</evidence>
<accession>A0AAD8L9G2</accession>
<proteinExistence type="predicted"/>
<reference evidence="1" key="1">
    <citation type="journal article" date="2023" name="bioRxiv">
        <title>Improved chromosome-level genome assembly for marigold (Tagetes erecta).</title>
        <authorList>
            <person name="Jiang F."/>
            <person name="Yuan L."/>
            <person name="Wang S."/>
            <person name="Wang H."/>
            <person name="Xu D."/>
            <person name="Wang A."/>
            <person name="Fan W."/>
        </authorList>
    </citation>
    <scope>NUCLEOTIDE SEQUENCE</scope>
    <source>
        <strain evidence="1">WSJ</strain>
        <tissue evidence="1">Leaf</tissue>
    </source>
</reference>
<dbReference type="Proteomes" id="UP001229421">
    <property type="component" value="Unassembled WGS sequence"/>
</dbReference>
<gene>
    <name evidence="1" type="ORF">QVD17_01314</name>
</gene>